<feature type="compositionally biased region" description="Polar residues" evidence="11">
    <location>
        <begin position="613"/>
        <end position="622"/>
    </location>
</feature>
<evidence type="ECO:0000256" key="2">
    <source>
        <dbReference type="ARBA" id="ARBA00011081"/>
    </source>
</evidence>
<feature type="domain" description="Transketolase-like pyrimidine-binding" evidence="12">
    <location>
        <begin position="296"/>
        <end position="460"/>
    </location>
</feature>
<evidence type="ECO:0000256" key="7">
    <source>
        <dbReference type="ARBA" id="ARBA00022977"/>
    </source>
</evidence>
<comment type="pathway">
    <text evidence="1 10">Metabolic intermediate biosynthesis; 1-deoxy-D-xylulose 5-phosphate biosynthesis; 1-deoxy-D-xylulose 5-phosphate from D-glyceraldehyde 3-phosphate and pyruvate: step 1/1.</text>
</comment>
<gene>
    <name evidence="10" type="primary">dxs</name>
    <name evidence="13" type="ORF">G5C65_16280</name>
</gene>
<dbReference type="GO" id="GO:0019288">
    <property type="term" value="P:isopentenyl diphosphate biosynthetic process, methylerythritol 4-phosphate pathway"/>
    <property type="evidence" value="ECO:0007669"/>
    <property type="project" value="TreeGrafter"/>
</dbReference>
<evidence type="ECO:0000256" key="8">
    <source>
        <dbReference type="ARBA" id="ARBA00023052"/>
    </source>
</evidence>
<dbReference type="GO" id="GO:0000287">
    <property type="term" value="F:magnesium ion binding"/>
    <property type="evidence" value="ECO:0007669"/>
    <property type="project" value="UniProtKB-UniRule"/>
</dbReference>
<dbReference type="GO" id="GO:0005829">
    <property type="term" value="C:cytosol"/>
    <property type="evidence" value="ECO:0007669"/>
    <property type="project" value="TreeGrafter"/>
</dbReference>
<dbReference type="CDD" id="cd07033">
    <property type="entry name" value="TPP_PYR_DXS_TK_like"/>
    <property type="match status" value="1"/>
</dbReference>
<dbReference type="GO" id="GO:0009228">
    <property type="term" value="P:thiamine biosynthetic process"/>
    <property type="evidence" value="ECO:0007669"/>
    <property type="project" value="UniProtKB-UniRule"/>
</dbReference>
<comment type="similarity">
    <text evidence="2 10">Belongs to the transketolase family. DXPS subfamily.</text>
</comment>
<dbReference type="InterPro" id="IPR005475">
    <property type="entry name" value="Transketolase-like_Pyr-bd"/>
</dbReference>
<evidence type="ECO:0000313" key="14">
    <source>
        <dbReference type="Proteomes" id="UP000477722"/>
    </source>
</evidence>
<keyword evidence="4 10" id="KW-0808">Transferase</keyword>
<comment type="subunit">
    <text evidence="3 10">Homodimer.</text>
</comment>
<dbReference type="GO" id="GO:0016114">
    <property type="term" value="P:terpenoid biosynthetic process"/>
    <property type="evidence" value="ECO:0007669"/>
    <property type="project" value="UniProtKB-UniRule"/>
</dbReference>
<keyword evidence="7 10" id="KW-0784">Thiamine biosynthesis</keyword>
<dbReference type="InterPro" id="IPR005477">
    <property type="entry name" value="Dxylulose-5-P_synthase"/>
</dbReference>
<feature type="binding site" evidence="10">
    <location>
        <position position="187"/>
    </location>
    <ligand>
        <name>thiamine diphosphate</name>
        <dbReference type="ChEBI" id="CHEBI:58937"/>
    </ligand>
</feature>
<protein>
    <recommendedName>
        <fullName evidence="10">1-deoxy-D-xylulose-5-phosphate synthase</fullName>
        <ecNumber evidence="10">2.2.1.7</ecNumber>
    </recommendedName>
    <alternativeName>
        <fullName evidence="10">1-deoxyxylulose-5-phosphate synthase</fullName>
        <shortName evidence="10">DXP synthase</shortName>
        <shortName evidence="10">DXPS</shortName>
    </alternativeName>
</protein>
<keyword evidence="14" id="KW-1185">Reference proteome</keyword>
<comment type="cofactor">
    <cofactor evidence="10">
        <name>thiamine diphosphate</name>
        <dbReference type="ChEBI" id="CHEBI:58937"/>
    </cofactor>
    <text evidence="10">Binds 1 thiamine pyrophosphate per subunit.</text>
</comment>
<evidence type="ECO:0000259" key="12">
    <source>
        <dbReference type="SMART" id="SM00861"/>
    </source>
</evidence>
<name>A0A6G4WX75_9ACTN</name>
<accession>A0A6G4WX75</accession>
<dbReference type="InterPro" id="IPR049557">
    <property type="entry name" value="Transketolase_CS"/>
</dbReference>
<evidence type="ECO:0000256" key="4">
    <source>
        <dbReference type="ARBA" id="ARBA00022679"/>
    </source>
</evidence>
<keyword evidence="9 10" id="KW-0414">Isoprene biosynthesis</keyword>
<dbReference type="NCBIfam" id="NF003933">
    <property type="entry name" value="PRK05444.2-2"/>
    <property type="match status" value="1"/>
</dbReference>
<proteinExistence type="inferred from homology"/>
<dbReference type="HAMAP" id="MF_00315">
    <property type="entry name" value="DXP_synth"/>
    <property type="match status" value="1"/>
</dbReference>
<dbReference type="FunFam" id="3.40.50.970:FF:000010">
    <property type="entry name" value="1-deoxy-D-xylulose-5-phosphate synthase"/>
    <property type="match status" value="1"/>
</dbReference>
<dbReference type="Gene3D" id="3.40.50.970">
    <property type="match status" value="2"/>
</dbReference>
<dbReference type="InterPro" id="IPR033248">
    <property type="entry name" value="Transketolase_C"/>
</dbReference>
<feature type="binding site" evidence="10">
    <location>
        <begin position="158"/>
        <end position="159"/>
    </location>
    <ligand>
        <name>thiamine diphosphate</name>
        <dbReference type="ChEBI" id="CHEBI:58937"/>
    </ligand>
</feature>
<evidence type="ECO:0000256" key="5">
    <source>
        <dbReference type="ARBA" id="ARBA00022723"/>
    </source>
</evidence>
<evidence type="ECO:0000256" key="3">
    <source>
        <dbReference type="ARBA" id="ARBA00011738"/>
    </source>
</evidence>
<feature type="region of interest" description="Disordered" evidence="11">
    <location>
        <begin position="602"/>
        <end position="622"/>
    </location>
</feature>
<evidence type="ECO:0000256" key="6">
    <source>
        <dbReference type="ARBA" id="ARBA00022842"/>
    </source>
</evidence>
<dbReference type="PROSITE" id="PS00801">
    <property type="entry name" value="TRANSKETOLASE_1"/>
    <property type="match status" value="1"/>
</dbReference>
<dbReference type="Pfam" id="PF02779">
    <property type="entry name" value="Transket_pyr"/>
    <property type="match status" value="1"/>
</dbReference>
<dbReference type="SMART" id="SM00861">
    <property type="entry name" value="Transket_pyr"/>
    <property type="match status" value="1"/>
</dbReference>
<dbReference type="Pfam" id="PF02780">
    <property type="entry name" value="Transketolase_C"/>
    <property type="match status" value="1"/>
</dbReference>
<evidence type="ECO:0000313" key="13">
    <source>
        <dbReference type="EMBL" id="NGO69886.1"/>
    </source>
</evidence>
<feature type="binding site" evidence="10">
    <location>
        <position position="83"/>
    </location>
    <ligand>
        <name>thiamine diphosphate</name>
        <dbReference type="ChEBI" id="CHEBI:58937"/>
    </ligand>
</feature>
<comment type="catalytic activity">
    <reaction evidence="10">
        <text>D-glyceraldehyde 3-phosphate + pyruvate + H(+) = 1-deoxy-D-xylulose 5-phosphate + CO2</text>
        <dbReference type="Rhea" id="RHEA:12605"/>
        <dbReference type="ChEBI" id="CHEBI:15361"/>
        <dbReference type="ChEBI" id="CHEBI:15378"/>
        <dbReference type="ChEBI" id="CHEBI:16526"/>
        <dbReference type="ChEBI" id="CHEBI:57792"/>
        <dbReference type="ChEBI" id="CHEBI:59776"/>
        <dbReference type="EC" id="2.2.1.7"/>
    </reaction>
</comment>
<dbReference type="PANTHER" id="PTHR43322">
    <property type="entry name" value="1-D-DEOXYXYLULOSE 5-PHOSPHATE SYNTHASE-RELATED"/>
    <property type="match status" value="1"/>
</dbReference>
<dbReference type="UniPathway" id="UPA00064">
    <property type="reaction ID" value="UER00091"/>
</dbReference>
<comment type="caution">
    <text evidence="13">The sequence shown here is derived from an EMBL/GenBank/DDBJ whole genome shotgun (WGS) entry which is preliminary data.</text>
</comment>
<keyword evidence="5 10" id="KW-0479">Metal-binding</keyword>
<dbReference type="SUPFAM" id="SSF52518">
    <property type="entry name" value="Thiamin diphosphate-binding fold (THDP-binding)"/>
    <property type="match status" value="1"/>
</dbReference>
<feature type="binding site" evidence="10">
    <location>
        <position position="187"/>
    </location>
    <ligand>
        <name>Mg(2+)</name>
        <dbReference type="ChEBI" id="CHEBI:18420"/>
    </ligand>
</feature>
<feature type="binding site" evidence="10">
    <location>
        <begin position="124"/>
        <end position="126"/>
    </location>
    <ligand>
        <name>thiamine diphosphate</name>
        <dbReference type="ChEBI" id="CHEBI:58937"/>
    </ligand>
</feature>
<dbReference type="Proteomes" id="UP000477722">
    <property type="component" value="Unassembled WGS sequence"/>
</dbReference>
<evidence type="ECO:0000256" key="1">
    <source>
        <dbReference type="ARBA" id="ARBA00004980"/>
    </source>
</evidence>
<keyword evidence="8 10" id="KW-0786">Thiamine pyrophosphate</keyword>
<dbReference type="Gene3D" id="3.40.50.920">
    <property type="match status" value="1"/>
</dbReference>
<dbReference type="CDD" id="cd02007">
    <property type="entry name" value="TPP_DXS"/>
    <property type="match status" value="1"/>
</dbReference>
<keyword evidence="6 10" id="KW-0460">Magnesium</keyword>
<dbReference type="EC" id="2.2.1.7" evidence="10"/>
<reference evidence="13 14" key="1">
    <citation type="submission" date="2020-02" db="EMBL/GenBank/DDBJ databases">
        <title>Whole-genome analyses of novel actinobacteria.</title>
        <authorList>
            <person name="Sahin N."/>
            <person name="Tatar D."/>
        </authorList>
    </citation>
    <scope>NUCLEOTIDE SEQUENCE [LARGE SCALE GENOMIC DNA]</scope>
    <source>
        <strain evidence="13 14">SB3404</strain>
    </source>
</reference>
<dbReference type="GO" id="GO:0008661">
    <property type="term" value="F:1-deoxy-D-xylulose-5-phosphate synthase activity"/>
    <property type="evidence" value="ECO:0007669"/>
    <property type="project" value="UniProtKB-UniRule"/>
</dbReference>
<dbReference type="PROSITE" id="PS00802">
    <property type="entry name" value="TRANSKETOLASE_2"/>
    <property type="match status" value="1"/>
</dbReference>
<evidence type="ECO:0000256" key="11">
    <source>
        <dbReference type="SAM" id="MobiDB-lite"/>
    </source>
</evidence>
<feature type="binding site" evidence="10">
    <location>
        <position position="157"/>
    </location>
    <ligand>
        <name>Mg(2+)</name>
        <dbReference type="ChEBI" id="CHEBI:18420"/>
    </ligand>
</feature>
<dbReference type="FunFam" id="3.40.50.970:FF:000005">
    <property type="entry name" value="1-deoxy-D-xylulose-5-phosphate synthase"/>
    <property type="match status" value="1"/>
</dbReference>
<evidence type="ECO:0000256" key="10">
    <source>
        <dbReference type="HAMAP-Rule" id="MF_00315"/>
    </source>
</evidence>
<sequence>MTVSLSRPATAASLAAVTSPEAVRALPAERLPMVAEEIRSFLVERVCAAGGHLGPNLGAVELTLALHRVFDSPRDALVFDIGHQGYVHKLLTGRGEGFARLRQAGGLSGYPSRAESGHDLVENSHASTALSYADGLAKARQLSGQSENRAVVAVIGDGALTGGLAWEALNNLGAARERPVVVVVNDNGRSYAPTTGSLAAHLDILKRGGGGQGCQNLFTELGFAYFGPVDGHSIGEMEGVLRRARSLQRPVVVHVRTIKGKGYGPAEGDEADCLHAVGTVDPATGAPPASAGVSGPSWTSVFGEALKEQATQRADLVAVTASMLRPTGLHAMAEAFPDRVFDVGIAEQHAVTSAAGLAMGGLHPVVAIYATFLNRAFDQVLMDVALHRLPVTFVLDRAGVTGPDGPSHHGMWDLSVLSAVPHLRFAAPRDPARLRDLLREATDVGDGPSVLRIPKGPAADGIEAVARMDGMDILHRGLRHALDVLLVAVGPLAAPALETARALERQDVGTTVVDPRWVLPVHEALPALAARHRLVVTVEDGLRHGGVGAALAQACREAAVGTPVVPLGLPRAFLPHDSRSALLAGAGLDHHGILHAVRRALARQPGTSPAHPVSTTRTGRTQ</sequence>
<dbReference type="EMBL" id="JAAKZZ010000149">
    <property type="protein sequence ID" value="NGO69886.1"/>
    <property type="molecule type" value="Genomic_DNA"/>
</dbReference>
<feature type="binding site" evidence="10">
    <location>
        <position position="347"/>
    </location>
    <ligand>
        <name>thiamine diphosphate</name>
        <dbReference type="ChEBI" id="CHEBI:58937"/>
    </ligand>
</feature>
<feature type="binding site" evidence="10">
    <location>
        <position position="263"/>
    </location>
    <ligand>
        <name>thiamine diphosphate</name>
        <dbReference type="ChEBI" id="CHEBI:58937"/>
    </ligand>
</feature>
<dbReference type="PANTHER" id="PTHR43322:SF5">
    <property type="entry name" value="1-DEOXY-D-XYLULOSE-5-PHOSPHATE SYNTHASE, CHLOROPLASTIC"/>
    <property type="match status" value="1"/>
</dbReference>
<dbReference type="SUPFAM" id="SSF52922">
    <property type="entry name" value="TK C-terminal domain-like"/>
    <property type="match status" value="1"/>
</dbReference>
<dbReference type="Pfam" id="PF13292">
    <property type="entry name" value="DXP_synthase_N"/>
    <property type="match status" value="2"/>
</dbReference>
<organism evidence="13 14">
    <name type="scientific">Streptomyces boncukensis</name>
    <dbReference type="NCBI Taxonomy" id="2711219"/>
    <lineage>
        <taxon>Bacteria</taxon>
        <taxon>Bacillati</taxon>
        <taxon>Actinomycetota</taxon>
        <taxon>Actinomycetes</taxon>
        <taxon>Kitasatosporales</taxon>
        <taxon>Streptomycetaceae</taxon>
        <taxon>Streptomyces</taxon>
    </lineage>
</organism>
<dbReference type="InterPro" id="IPR009014">
    <property type="entry name" value="Transketo_C/PFOR_II"/>
</dbReference>
<dbReference type="InterPro" id="IPR029061">
    <property type="entry name" value="THDP-binding"/>
</dbReference>
<evidence type="ECO:0000256" key="9">
    <source>
        <dbReference type="ARBA" id="ARBA00023229"/>
    </source>
</evidence>
<dbReference type="GO" id="GO:0030976">
    <property type="term" value="F:thiamine pyrophosphate binding"/>
    <property type="evidence" value="ECO:0007669"/>
    <property type="project" value="UniProtKB-UniRule"/>
</dbReference>
<dbReference type="AlphaFoldDB" id="A0A6G4WX75"/>
<dbReference type="RefSeq" id="WP_165299565.1">
    <property type="nucleotide sequence ID" value="NZ_JAAKZZ010000149.1"/>
</dbReference>
<comment type="cofactor">
    <cofactor evidence="10">
        <name>Mg(2+)</name>
        <dbReference type="ChEBI" id="CHEBI:18420"/>
    </cofactor>
    <text evidence="10">Binds 1 Mg(2+) ion per subunit.</text>
</comment>
<comment type="function">
    <text evidence="10">Catalyzes the acyloin condensation reaction between C atoms 2 and 3 of pyruvate and glyceraldehyde 3-phosphate to yield 1-deoxy-D-xylulose-5-phosphate (DXP).</text>
</comment>
<dbReference type="InterPro" id="IPR020826">
    <property type="entry name" value="Transketolase_BS"/>
</dbReference>